<evidence type="ECO:0000313" key="8">
    <source>
        <dbReference type="EMBL" id="KQK19508.1"/>
    </source>
</evidence>
<dbReference type="Gene3D" id="2.40.330.10">
    <property type="entry name" value="DNA-binding pseudobarrel domain"/>
    <property type="match status" value="2"/>
</dbReference>
<accession>I1H0U1</accession>
<feature type="compositionally biased region" description="Basic and acidic residues" evidence="6">
    <location>
        <begin position="77"/>
        <end position="251"/>
    </location>
</feature>
<dbReference type="GO" id="GO:0005634">
    <property type="term" value="C:nucleus"/>
    <property type="evidence" value="ECO:0007669"/>
    <property type="project" value="UniProtKB-SubCell"/>
</dbReference>
<dbReference type="PROSITE" id="PS50863">
    <property type="entry name" value="B3"/>
    <property type="match status" value="2"/>
</dbReference>
<feature type="compositionally biased region" description="Basic and acidic residues" evidence="6">
    <location>
        <begin position="262"/>
        <end position="271"/>
    </location>
</feature>
<keyword evidence="2" id="KW-0805">Transcription regulation</keyword>
<evidence type="ECO:0000256" key="1">
    <source>
        <dbReference type="ARBA" id="ARBA00004123"/>
    </source>
</evidence>
<dbReference type="EnsemblPlants" id="KQK19508">
    <property type="protein sequence ID" value="KQK19508"/>
    <property type="gene ID" value="BRADI_1g48690v3"/>
</dbReference>
<reference evidence="8 9" key="1">
    <citation type="journal article" date="2010" name="Nature">
        <title>Genome sequencing and analysis of the model grass Brachypodium distachyon.</title>
        <authorList>
            <consortium name="International Brachypodium Initiative"/>
        </authorList>
    </citation>
    <scope>NUCLEOTIDE SEQUENCE [LARGE SCALE GENOMIC DNA]</scope>
    <source>
        <strain evidence="8">Bd21</strain>
        <strain evidence="9">cv. Bd21</strain>
    </source>
</reference>
<evidence type="ECO:0000256" key="6">
    <source>
        <dbReference type="SAM" id="MobiDB-lite"/>
    </source>
</evidence>
<dbReference type="AlphaFoldDB" id="I1H0U1"/>
<evidence type="ECO:0000313" key="10">
    <source>
        <dbReference type="Proteomes" id="UP000008810"/>
    </source>
</evidence>
<feature type="region of interest" description="Disordered" evidence="6">
    <location>
        <begin position="528"/>
        <end position="553"/>
    </location>
</feature>
<feature type="region of interest" description="Disordered" evidence="6">
    <location>
        <begin position="441"/>
        <end position="513"/>
    </location>
</feature>
<keyword evidence="5" id="KW-0539">Nucleus</keyword>
<dbReference type="CDD" id="cd10017">
    <property type="entry name" value="B3_DNA"/>
    <property type="match status" value="2"/>
</dbReference>
<reference evidence="8" key="2">
    <citation type="submission" date="2017-06" db="EMBL/GenBank/DDBJ databases">
        <title>WGS assembly of Brachypodium distachyon.</title>
        <authorList>
            <consortium name="The International Brachypodium Initiative"/>
            <person name="Lucas S."/>
            <person name="Harmon-Smith M."/>
            <person name="Lail K."/>
            <person name="Tice H."/>
            <person name="Grimwood J."/>
            <person name="Bruce D."/>
            <person name="Barry K."/>
            <person name="Shu S."/>
            <person name="Lindquist E."/>
            <person name="Wang M."/>
            <person name="Pitluck S."/>
            <person name="Vogel J.P."/>
            <person name="Garvin D.F."/>
            <person name="Mockler T.C."/>
            <person name="Schmutz J."/>
            <person name="Rokhsar D."/>
            <person name="Bevan M.W."/>
        </authorList>
    </citation>
    <scope>NUCLEOTIDE SEQUENCE</scope>
    <source>
        <strain evidence="8">Bd21</strain>
    </source>
</reference>
<dbReference type="PANTHER" id="PTHR31391:SF91">
    <property type="entry name" value="TF-B3 DOMAIN-CONTAINING PROTEIN"/>
    <property type="match status" value="1"/>
</dbReference>
<dbReference type="InterPro" id="IPR003340">
    <property type="entry name" value="B3_DNA-bd"/>
</dbReference>
<evidence type="ECO:0000256" key="3">
    <source>
        <dbReference type="ARBA" id="ARBA00023125"/>
    </source>
</evidence>
<feature type="domain" description="TF-B3" evidence="7">
    <location>
        <begin position="635"/>
        <end position="735"/>
    </location>
</feature>
<evidence type="ECO:0000256" key="2">
    <source>
        <dbReference type="ARBA" id="ARBA00023015"/>
    </source>
</evidence>
<feature type="compositionally biased region" description="Polar residues" evidence="6">
    <location>
        <begin position="1"/>
        <end position="17"/>
    </location>
</feature>
<feature type="region of interest" description="Disordered" evidence="6">
    <location>
        <begin position="1"/>
        <end position="272"/>
    </location>
</feature>
<evidence type="ECO:0000259" key="7">
    <source>
        <dbReference type="PROSITE" id="PS50863"/>
    </source>
</evidence>
<evidence type="ECO:0000256" key="4">
    <source>
        <dbReference type="ARBA" id="ARBA00023163"/>
    </source>
</evidence>
<dbReference type="Proteomes" id="UP000008810">
    <property type="component" value="Chromosome 1"/>
</dbReference>
<dbReference type="OrthoDB" id="655335at2759"/>
<dbReference type="KEGG" id="bdi:100827560"/>
<dbReference type="HOGENOM" id="CLU_370617_0_0_1"/>
<dbReference type="EMBL" id="CM000880">
    <property type="protein sequence ID" value="KQK19508.1"/>
    <property type="molecule type" value="Genomic_DNA"/>
</dbReference>
<proteinExistence type="predicted"/>
<feature type="compositionally biased region" description="Basic and acidic residues" evidence="6">
    <location>
        <begin position="18"/>
        <end position="54"/>
    </location>
</feature>
<sequence>MVVPKKQNTTMDMVSNTKEVKVKEEERDNLVNDKVRGKKMEMNQKREEDNNKKDKEKKKAPKPKVAKYKKNKGKNRRDKEKERGEECQREMDERIKEQEHNERVDEEKEKKDKEEEQKKRKGKEREEEKAKKDIEEEKRKTKEKERKEDWPREMEKEQRERVDKEKAKKDNEEEQKKRKEKELHEDRKRKGEQNERNKKEREEWQRETEKKEQMEIVDKEKAKKDKEEKKRKRSEEGQEKEVHNDRERKEEMELEVEEDEQNERNGNEEPTKSVFPNFFKVVMPGHCTEQVEIPSSLNGYLENESPGVVSLRGPSGNTWLVELAANSRGLHLAHGWKEFFNDHRIQLEYFLVFLYEGQSQFSVRVFDKSGCEAHDAFLARPCNDTVTNDDEGGMITNVDGMDPQEEHIGHVAAENDGGDMGTNVGGTDQMEEDACSLAEEDKEDMDTNAGDTNPQEEDTGGEEPECSEEEEDERHMGSNDASDTSEKNDQDDNANSAPDTSQDDGVYHGLNTRKKRFRKIDGILAEDDRHASKKRKVMGKRCVASPHSSASKITASGATMKVPDTTNISKSIVPRPPRFHCTLFNKSNNVPQPGEVLTKVQRRPALISQRRPVTEEEKSDALERAMRFRSPRPFTHKALTYSEVYTTYFMVIPHEFVQKYLPKHSRKMTLWDPQAKPWEVSYVYWEWDSCSSGAAFSAGWGAFAAYNNLEKSDVCVFEILDDDDDEYSIKVHIHRVVLEITPCIDPLCEGN</sequence>
<dbReference type="eggNOG" id="ENOG502QSIS">
    <property type="taxonomic scope" value="Eukaryota"/>
</dbReference>
<dbReference type="Pfam" id="PF02362">
    <property type="entry name" value="B3"/>
    <property type="match status" value="2"/>
</dbReference>
<dbReference type="InterPro" id="IPR015300">
    <property type="entry name" value="DNA-bd_pseudobarrel_sf"/>
</dbReference>
<name>I1H0U1_BRADI</name>
<dbReference type="GeneID" id="100827560"/>
<feature type="domain" description="TF-B3" evidence="7">
    <location>
        <begin position="293"/>
        <end position="369"/>
    </location>
</feature>
<feature type="compositionally biased region" description="Basic residues" evidence="6">
    <location>
        <begin position="55"/>
        <end position="76"/>
    </location>
</feature>
<dbReference type="RefSeq" id="XP_014752140.1">
    <property type="nucleotide sequence ID" value="XM_014896654.2"/>
</dbReference>
<feature type="compositionally biased region" description="Acidic residues" evidence="6">
    <location>
        <begin position="252"/>
        <end position="261"/>
    </location>
</feature>
<dbReference type="GO" id="GO:0003677">
    <property type="term" value="F:DNA binding"/>
    <property type="evidence" value="ECO:0007669"/>
    <property type="project" value="UniProtKB-KW"/>
</dbReference>
<dbReference type="OMA" id="ECRMCSD"/>
<keyword evidence="10" id="KW-1185">Reference proteome</keyword>
<comment type="subcellular location">
    <subcellularLocation>
        <location evidence="1">Nucleus</location>
    </subcellularLocation>
</comment>
<dbReference type="Gramene" id="KQK19508">
    <property type="protein sequence ID" value="KQK19508"/>
    <property type="gene ID" value="BRADI_1g48690v3"/>
</dbReference>
<dbReference type="SMART" id="SM01019">
    <property type="entry name" value="B3"/>
    <property type="match status" value="2"/>
</dbReference>
<protein>
    <recommendedName>
        <fullName evidence="7">TF-B3 domain-containing protein</fullName>
    </recommendedName>
</protein>
<keyword evidence="3" id="KW-0238">DNA-binding</keyword>
<organism evidence="9">
    <name type="scientific">Brachypodium distachyon</name>
    <name type="common">Purple false brome</name>
    <name type="synonym">Trachynia distachya</name>
    <dbReference type="NCBI Taxonomy" id="15368"/>
    <lineage>
        <taxon>Eukaryota</taxon>
        <taxon>Viridiplantae</taxon>
        <taxon>Streptophyta</taxon>
        <taxon>Embryophyta</taxon>
        <taxon>Tracheophyta</taxon>
        <taxon>Spermatophyta</taxon>
        <taxon>Magnoliopsida</taxon>
        <taxon>Liliopsida</taxon>
        <taxon>Poales</taxon>
        <taxon>Poaceae</taxon>
        <taxon>BOP clade</taxon>
        <taxon>Pooideae</taxon>
        <taxon>Stipodae</taxon>
        <taxon>Brachypodieae</taxon>
        <taxon>Brachypodium</taxon>
    </lineage>
</organism>
<gene>
    <name evidence="9" type="primary">LOC100827560</name>
    <name evidence="8" type="ORF">BRADI_1g48690v3</name>
</gene>
<reference evidence="9" key="3">
    <citation type="submission" date="2018-08" db="UniProtKB">
        <authorList>
            <consortium name="EnsemblPlants"/>
        </authorList>
    </citation>
    <scope>IDENTIFICATION</scope>
    <source>
        <strain evidence="9">cv. Bd21</strain>
    </source>
</reference>
<dbReference type="PANTHER" id="PTHR31391">
    <property type="entry name" value="B3 DOMAIN-CONTAINING PROTEIN OS11G0197600-RELATED"/>
    <property type="match status" value="1"/>
</dbReference>
<evidence type="ECO:0000256" key="5">
    <source>
        <dbReference type="ARBA" id="ARBA00023242"/>
    </source>
</evidence>
<keyword evidence="4" id="KW-0804">Transcription</keyword>
<dbReference type="SUPFAM" id="SSF101936">
    <property type="entry name" value="DNA-binding pseudobarrel domain"/>
    <property type="match status" value="2"/>
</dbReference>
<evidence type="ECO:0000313" key="9">
    <source>
        <dbReference type="EnsemblPlants" id="KQK19508"/>
    </source>
</evidence>
<feature type="compositionally biased region" description="Acidic residues" evidence="6">
    <location>
        <begin position="454"/>
        <end position="472"/>
    </location>
</feature>
<dbReference type="InterPro" id="IPR044837">
    <property type="entry name" value="REM16-like"/>
</dbReference>